<evidence type="ECO:0000313" key="5">
    <source>
        <dbReference type="EMBL" id="SDV12801.1"/>
    </source>
</evidence>
<dbReference type="OrthoDB" id="9156149at2"/>
<evidence type="ECO:0000259" key="2">
    <source>
        <dbReference type="Pfam" id="PF16697"/>
    </source>
</evidence>
<accession>A0A5B2ULB4</accession>
<name>A0A5B2ULB4_9PSED</name>
<reference evidence="5 6" key="1">
    <citation type="submission" date="2016-10" db="EMBL/GenBank/DDBJ databases">
        <authorList>
            <person name="Varghese N."/>
            <person name="Submissions S."/>
        </authorList>
    </citation>
    <scope>NUCLEOTIDE SEQUENCE [LARGE SCALE GENOMIC DNA]</scope>
    <source>
        <strain evidence="5 6">BS2771</strain>
    </source>
</reference>
<dbReference type="SUPFAM" id="SSF49879">
    <property type="entry name" value="SMAD/FHA domain"/>
    <property type="match status" value="1"/>
</dbReference>
<dbReference type="InterPro" id="IPR008984">
    <property type="entry name" value="SMAD_FHA_dom_sf"/>
</dbReference>
<dbReference type="RefSeq" id="WP_032857811.1">
    <property type="nucleotide sequence ID" value="NZ_BMNU01000013.1"/>
</dbReference>
<keyword evidence="1" id="KW-0812">Transmembrane</keyword>
<keyword evidence="1" id="KW-1133">Transmembrane helix</keyword>
<feature type="domain" description="YscD-like Bon-like" evidence="3">
    <location>
        <begin position="178"/>
        <end position="240"/>
    </location>
</feature>
<feature type="transmembrane region" description="Helical" evidence="1">
    <location>
        <begin position="135"/>
        <end position="155"/>
    </location>
</feature>
<feature type="domain" description="YscD cytoplasmic" evidence="2">
    <location>
        <begin position="5"/>
        <end position="93"/>
    </location>
</feature>
<evidence type="ECO:0000313" key="6">
    <source>
        <dbReference type="Proteomes" id="UP000199620"/>
    </source>
</evidence>
<dbReference type="EMBL" id="VUOL01000018">
    <property type="protein sequence ID" value="KAA2226809.1"/>
    <property type="molecule type" value="Genomic_DNA"/>
</dbReference>
<gene>
    <name evidence="4" type="ORF">F1720_24075</name>
    <name evidence="5" type="ORF">SAMN04490181_5502</name>
</gene>
<protein>
    <submittedName>
        <fullName evidence="4 5">Type III secretion protein</fullName>
    </submittedName>
</protein>
<evidence type="ECO:0000256" key="1">
    <source>
        <dbReference type="SAM" id="Phobius"/>
    </source>
</evidence>
<dbReference type="Proteomes" id="UP000325296">
    <property type="component" value="Unassembled WGS sequence"/>
</dbReference>
<dbReference type="Pfam" id="PF21934">
    <property type="entry name" value="Yop-YscD_ppl_3rd"/>
    <property type="match status" value="1"/>
</dbReference>
<dbReference type="Proteomes" id="UP000199620">
    <property type="component" value="Chromosome I"/>
</dbReference>
<keyword evidence="6" id="KW-1185">Reference proteome</keyword>
<sequence length="301" mass="32989">MFELRVLDGSRQGAALPLFGGQWSIGAHPDADLSLYDEGIAERHVVLRCIEQRWSVQAQEGLVRANDGQLLAQIADLALDVPFSIGSIRLCVTLADQPWPQAPVVAPIAPPVRPVNEAVPTLMLSSISGTQQKRLISLVVVIAVIIMAVGLATTGEHEAQASLMPVPSQKNELDSPYEVRQQLLKMLNERELGNRIRLQVINGQVTLDGDVAQEEVGLVSRMLSRFGEQFDTPVPVISRVKERSAVFPFKILQIVGGPNGHVVLDEGSRLFVGDEVDGLRLVLIDNSKVVFDGVQRYEVRW</sequence>
<dbReference type="AlphaFoldDB" id="A0A5B2ULB4"/>
<dbReference type="Gene3D" id="2.60.200.20">
    <property type="match status" value="1"/>
</dbReference>
<organism evidence="4 7">
    <name type="scientific">Pseudomonas brenneri</name>
    <dbReference type="NCBI Taxonomy" id="129817"/>
    <lineage>
        <taxon>Bacteria</taxon>
        <taxon>Pseudomonadati</taxon>
        <taxon>Pseudomonadota</taxon>
        <taxon>Gammaproteobacteria</taxon>
        <taxon>Pseudomonadales</taxon>
        <taxon>Pseudomonadaceae</taxon>
        <taxon>Pseudomonas</taxon>
    </lineage>
</organism>
<dbReference type="EMBL" id="LT629800">
    <property type="protein sequence ID" value="SDV12801.1"/>
    <property type="molecule type" value="Genomic_DNA"/>
</dbReference>
<dbReference type="CDD" id="cd00060">
    <property type="entry name" value="FHA"/>
    <property type="match status" value="1"/>
</dbReference>
<reference evidence="4 7" key="2">
    <citation type="submission" date="2019-09" db="EMBL/GenBank/DDBJ databases">
        <title>Draft genome sequence of Pseudomonas brenneri CCUG 51514(T).</title>
        <authorList>
            <person name="Tunovic T."/>
            <person name="Pineiro-Iglesias B."/>
            <person name="Unosson C."/>
            <person name="Inganas E."/>
            <person name="Ohlen M."/>
            <person name="Cardew S."/>
            <person name="Jensie-Markopoulos S."/>
            <person name="Salva-Serra F."/>
            <person name="Jaen-Luchoro D."/>
            <person name="Svensson-Stadler L."/>
            <person name="Chun J."/>
            <person name="Moore E."/>
        </authorList>
    </citation>
    <scope>NUCLEOTIDE SEQUENCE [LARGE SCALE GENOMIC DNA]</scope>
    <source>
        <strain evidence="4 7">CCUG 51514</strain>
    </source>
</reference>
<keyword evidence="1" id="KW-0472">Membrane</keyword>
<dbReference type="InterPro" id="IPR032030">
    <property type="entry name" value="YscD_cytoplasmic_dom"/>
</dbReference>
<evidence type="ECO:0000259" key="3">
    <source>
        <dbReference type="Pfam" id="PF21934"/>
    </source>
</evidence>
<dbReference type="InterPro" id="IPR053946">
    <property type="entry name" value="YscD_ppl_3rd"/>
</dbReference>
<evidence type="ECO:0000313" key="7">
    <source>
        <dbReference type="Proteomes" id="UP000325296"/>
    </source>
</evidence>
<evidence type="ECO:0000313" key="4">
    <source>
        <dbReference type="EMBL" id="KAA2226809.1"/>
    </source>
</evidence>
<dbReference type="Pfam" id="PF16697">
    <property type="entry name" value="Yop-YscD_cpl"/>
    <property type="match status" value="1"/>
</dbReference>
<proteinExistence type="predicted"/>